<evidence type="ECO:0000313" key="1">
    <source>
        <dbReference type="EMBL" id="GBP21957.1"/>
    </source>
</evidence>
<protein>
    <recommendedName>
        <fullName evidence="3">Histone-lysine N-methyltransferase SETMAR</fullName>
    </recommendedName>
</protein>
<dbReference type="AlphaFoldDB" id="A0A4C1U794"/>
<evidence type="ECO:0008006" key="3">
    <source>
        <dbReference type="Google" id="ProtNLM"/>
    </source>
</evidence>
<keyword evidence="2" id="KW-1185">Reference proteome</keyword>
<dbReference type="PANTHER" id="PTHR46060:SF1">
    <property type="entry name" value="MARINER MOS1 TRANSPOSASE-LIKE PROTEIN"/>
    <property type="match status" value="1"/>
</dbReference>
<evidence type="ECO:0000313" key="2">
    <source>
        <dbReference type="Proteomes" id="UP000299102"/>
    </source>
</evidence>
<dbReference type="EMBL" id="BGZK01000134">
    <property type="protein sequence ID" value="GBP21957.1"/>
    <property type="molecule type" value="Genomic_DNA"/>
</dbReference>
<proteinExistence type="predicted"/>
<reference evidence="1 2" key="1">
    <citation type="journal article" date="2019" name="Commun. Biol.">
        <title>The bagworm genome reveals a unique fibroin gene that provides high tensile strength.</title>
        <authorList>
            <person name="Kono N."/>
            <person name="Nakamura H."/>
            <person name="Ohtoshi R."/>
            <person name="Tomita M."/>
            <person name="Numata K."/>
            <person name="Arakawa K."/>
        </authorList>
    </citation>
    <scope>NUCLEOTIDE SEQUENCE [LARGE SCALE GENOMIC DNA]</scope>
</reference>
<sequence length="165" mass="19086">MRKGRPTTASTDDNVSAVDFMIETDKINTYQQNRTSLGIDMTQVHKIPYETLAVKKFCTRWIPHNLTDAQKLRRTNFCREIMQRFADDDSNVVYNMVIEHYKRSWSTCNQRWLINLATPSVPSSDSPSCAAKFSTWLPFDNFFSPAIINSLSDAARRSHFKLQIL</sequence>
<accession>A0A4C1U794</accession>
<dbReference type="OrthoDB" id="10017160at2759"/>
<dbReference type="PANTHER" id="PTHR46060">
    <property type="entry name" value="MARINER MOS1 TRANSPOSASE-LIKE PROTEIN"/>
    <property type="match status" value="1"/>
</dbReference>
<dbReference type="InterPro" id="IPR052709">
    <property type="entry name" value="Transposase-MT_Hybrid"/>
</dbReference>
<organism evidence="1 2">
    <name type="scientific">Eumeta variegata</name>
    <name type="common">Bagworm moth</name>
    <name type="synonym">Eumeta japonica</name>
    <dbReference type="NCBI Taxonomy" id="151549"/>
    <lineage>
        <taxon>Eukaryota</taxon>
        <taxon>Metazoa</taxon>
        <taxon>Ecdysozoa</taxon>
        <taxon>Arthropoda</taxon>
        <taxon>Hexapoda</taxon>
        <taxon>Insecta</taxon>
        <taxon>Pterygota</taxon>
        <taxon>Neoptera</taxon>
        <taxon>Endopterygota</taxon>
        <taxon>Lepidoptera</taxon>
        <taxon>Glossata</taxon>
        <taxon>Ditrysia</taxon>
        <taxon>Tineoidea</taxon>
        <taxon>Psychidae</taxon>
        <taxon>Oiketicinae</taxon>
        <taxon>Eumeta</taxon>
    </lineage>
</organism>
<name>A0A4C1U794_EUMVA</name>
<dbReference type="STRING" id="151549.A0A4C1U794"/>
<dbReference type="Proteomes" id="UP000299102">
    <property type="component" value="Unassembled WGS sequence"/>
</dbReference>
<comment type="caution">
    <text evidence="1">The sequence shown here is derived from an EMBL/GenBank/DDBJ whole genome shotgun (WGS) entry which is preliminary data.</text>
</comment>
<gene>
    <name evidence="1" type="ORF">EVAR_7174_1</name>
</gene>